<dbReference type="InterPro" id="IPR015421">
    <property type="entry name" value="PyrdxlP-dep_Trfase_major"/>
</dbReference>
<name>A0A1H1GC08_9FLAO</name>
<dbReference type="SUPFAM" id="SSF53383">
    <property type="entry name" value="PLP-dependent transferases"/>
    <property type="match status" value="1"/>
</dbReference>
<evidence type="ECO:0000313" key="6">
    <source>
        <dbReference type="EMBL" id="SDR10653.1"/>
    </source>
</evidence>
<dbReference type="Gene3D" id="3.40.640.10">
    <property type="entry name" value="Type I PLP-dependent aspartate aminotransferase-like (Major domain)"/>
    <property type="match status" value="1"/>
</dbReference>
<evidence type="ECO:0000313" key="7">
    <source>
        <dbReference type="Proteomes" id="UP000199627"/>
    </source>
</evidence>
<dbReference type="PANTHER" id="PTHR13693">
    <property type="entry name" value="CLASS II AMINOTRANSFERASE/8-AMINO-7-OXONONANOATE SYNTHASE"/>
    <property type="match status" value="1"/>
</dbReference>
<feature type="domain" description="Aminotransferase class I/classII large" evidence="5">
    <location>
        <begin position="46"/>
        <end position="374"/>
    </location>
</feature>
<sequence>MINGSTLSLKKLQSLIMLKNFRHFQEALEKRKEEGTLRILQPKSEGIDFYSNDYLGLARHNELQNLLVKQIIKNPQLISGSTGSRLISGNSPIVIETENYIAKEHNYSSALLFSSGYNTNLALFSTLPTRYDTIIVDEKIHRSVHDACKMSHAKKLKFKHNSSEDLERILKRQNGNCYIAIESLYSMDGDFAPIREIAEIAEKYNAHLIVDEAHAFGVFGYGLVTKYQLQSKVTATVITYGKALGAHGAAILSNNIISSYLINFASPFIYTTSAQDVQWASIKTGYEFLKVKNEISIKLQENIKIFRQQNLKTPSSENSPIQAIIVPDNHQLRTLKETLLDEGFLTYAVFSPAVKEGTERLRICLHSFNTEEEIIQLTRIIKEFI</sequence>
<dbReference type="GO" id="GO:0016740">
    <property type="term" value="F:transferase activity"/>
    <property type="evidence" value="ECO:0007669"/>
    <property type="project" value="UniProtKB-KW"/>
</dbReference>
<proteinExistence type="inferred from homology"/>
<keyword evidence="4" id="KW-0663">Pyridoxal phosphate</keyword>
<dbReference type="PANTHER" id="PTHR13693:SF77">
    <property type="entry name" value="8-AMINO-7-OXONONANOATE SYNTHASE"/>
    <property type="match status" value="1"/>
</dbReference>
<keyword evidence="3" id="KW-0808">Transferase</keyword>
<dbReference type="InterPro" id="IPR015424">
    <property type="entry name" value="PyrdxlP-dep_Trfase"/>
</dbReference>
<dbReference type="InterPro" id="IPR015422">
    <property type="entry name" value="PyrdxlP-dep_Trfase_small"/>
</dbReference>
<comment type="cofactor">
    <cofactor evidence="1">
        <name>pyridoxal 5'-phosphate</name>
        <dbReference type="ChEBI" id="CHEBI:597326"/>
    </cofactor>
</comment>
<evidence type="ECO:0000256" key="3">
    <source>
        <dbReference type="ARBA" id="ARBA00022679"/>
    </source>
</evidence>
<dbReference type="Pfam" id="PF00155">
    <property type="entry name" value="Aminotran_1_2"/>
    <property type="match status" value="1"/>
</dbReference>
<dbReference type="GO" id="GO:0030170">
    <property type="term" value="F:pyridoxal phosphate binding"/>
    <property type="evidence" value="ECO:0007669"/>
    <property type="project" value="InterPro"/>
</dbReference>
<keyword evidence="7" id="KW-1185">Reference proteome</keyword>
<protein>
    <submittedName>
        <fullName evidence="6">8-amino-7-oxononanoate synthase</fullName>
    </submittedName>
</protein>
<comment type="similarity">
    <text evidence="2">Belongs to the class-II pyridoxal-phosphate-dependent aminotransferase family. BioF subfamily.</text>
</comment>
<dbReference type="EMBL" id="FNKL01000004">
    <property type="protein sequence ID" value="SDR10653.1"/>
    <property type="molecule type" value="Genomic_DNA"/>
</dbReference>
<organism evidence="6 7">
    <name type="scientific">Chryseobacterium soldanellicola</name>
    <dbReference type="NCBI Taxonomy" id="311333"/>
    <lineage>
        <taxon>Bacteria</taxon>
        <taxon>Pseudomonadati</taxon>
        <taxon>Bacteroidota</taxon>
        <taxon>Flavobacteriia</taxon>
        <taxon>Flavobacteriales</taxon>
        <taxon>Weeksellaceae</taxon>
        <taxon>Chryseobacterium group</taxon>
        <taxon>Chryseobacterium</taxon>
    </lineage>
</organism>
<evidence type="ECO:0000256" key="4">
    <source>
        <dbReference type="ARBA" id="ARBA00022898"/>
    </source>
</evidence>
<dbReference type="AlphaFoldDB" id="A0A1H1GC08"/>
<evidence type="ECO:0000259" key="5">
    <source>
        <dbReference type="Pfam" id="PF00155"/>
    </source>
</evidence>
<reference evidence="7" key="1">
    <citation type="submission" date="2016-10" db="EMBL/GenBank/DDBJ databases">
        <authorList>
            <person name="Varghese N."/>
            <person name="Submissions S."/>
        </authorList>
    </citation>
    <scope>NUCLEOTIDE SEQUENCE [LARGE SCALE GENOMIC DNA]</scope>
    <source>
        <strain evidence="7">DSM 17072</strain>
    </source>
</reference>
<evidence type="ECO:0000256" key="1">
    <source>
        <dbReference type="ARBA" id="ARBA00001933"/>
    </source>
</evidence>
<dbReference type="InterPro" id="IPR004839">
    <property type="entry name" value="Aminotransferase_I/II_large"/>
</dbReference>
<dbReference type="InterPro" id="IPR050087">
    <property type="entry name" value="AON_synthase_class-II"/>
</dbReference>
<dbReference type="STRING" id="311333.SAMN05421664_3579"/>
<dbReference type="Gene3D" id="3.90.1150.10">
    <property type="entry name" value="Aspartate Aminotransferase, domain 1"/>
    <property type="match status" value="1"/>
</dbReference>
<gene>
    <name evidence="6" type="ORF">SAMN05421664_3579</name>
</gene>
<dbReference type="Proteomes" id="UP000199627">
    <property type="component" value="Unassembled WGS sequence"/>
</dbReference>
<dbReference type="GO" id="GO:0009102">
    <property type="term" value="P:biotin biosynthetic process"/>
    <property type="evidence" value="ECO:0007669"/>
    <property type="project" value="TreeGrafter"/>
</dbReference>
<evidence type="ECO:0000256" key="2">
    <source>
        <dbReference type="ARBA" id="ARBA00010008"/>
    </source>
</evidence>
<accession>A0A1H1GC08</accession>